<dbReference type="SUPFAM" id="SSF143422">
    <property type="entry name" value="Transposase IS200-like"/>
    <property type="match status" value="1"/>
</dbReference>
<name>A0A6M3J3A0_9ZZZZ</name>
<dbReference type="NCBIfam" id="NF033573">
    <property type="entry name" value="transpos_IS200"/>
    <property type="match status" value="1"/>
</dbReference>
<accession>A0A6M3J3A0</accession>
<dbReference type="Pfam" id="PF01797">
    <property type="entry name" value="Y1_Tnp"/>
    <property type="match status" value="1"/>
</dbReference>
<dbReference type="EMBL" id="MT141519">
    <property type="protein sequence ID" value="QJA64439.1"/>
    <property type="molecule type" value="Genomic_DNA"/>
</dbReference>
<sequence length="148" mass="17588">MSKKSNYISTNRSKHYLKCHLIFVCKYRKPMLIGQLNDDIKQIFLSIANGSDFEIEVMETDQDHVHFLIRYIPRLSIAQIVRRLKQESARQIWLLHPTALRKQYWYQKLLWSDGYFVCSIGEASPDTIREYNIQSTLKSDELVLRHVL</sequence>
<dbReference type="PANTHER" id="PTHR33360">
    <property type="entry name" value="TRANSPOSASE FOR INSERTION SEQUENCE ELEMENT IS200"/>
    <property type="match status" value="1"/>
</dbReference>
<organism evidence="2">
    <name type="scientific">viral metagenome</name>
    <dbReference type="NCBI Taxonomy" id="1070528"/>
    <lineage>
        <taxon>unclassified sequences</taxon>
        <taxon>metagenomes</taxon>
        <taxon>organismal metagenomes</taxon>
    </lineage>
</organism>
<dbReference type="GO" id="GO:0006313">
    <property type="term" value="P:DNA transposition"/>
    <property type="evidence" value="ECO:0007669"/>
    <property type="project" value="InterPro"/>
</dbReference>
<evidence type="ECO:0000259" key="1">
    <source>
        <dbReference type="SMART" id="SM01321"/>
    </source>
</evidence>
<dbReference type="PANTHER" id="PTHR33360:SF2">
    <property type="entry name" value="TRANSPOSASE FOR INSERTION SEQUENCE ELEMENT IS200"/>
    <property type="match status" value="1"/>
</dbReference>
<feature type="domain" description="Transposase IS200-like" evidence="1">
    <location>
        <begin position="14"/>
        <end position="132"/>
    </location>
</feature>
<dbReference type="AlphaFoldDB" id="A0A6M3J3A0"/>
<dbReference type="GO" id="GO:0003677">
    <property type="term" value="F:DNA binding"/>
    <property type="evidence" value="ECO:0007669"/>
    <property type="project" value="InterPro"/>
</dbReference>
<dbReference type="SMART" id="SM01321">
    <property type="entry name" value="Y1_Tnp"/>
    <property type="match status" value="1"/>
</dbReference>
<protein>
    <submittedName>
        <fullName evidence="2">Putative transposase</fullName>
    </submittedName>
</protein>
<reference evidence="2" key="1">
    <citation type="submission" date="2020-03" db="EMBL/GenBank/DDBJ databases">
        <title>The deep terrestrial virosphere.</title>
        <authorList>
            <person name="Holmfeldt K."/>
            <person name="Nilsson E."/>
            <person name="Simone D."/>
            <person name="Lopez-Fernandez M."/>
            <person name="Wu X."/>
            <person name="de Brujin I."/>
            <person name="Lundin D."/>
            <person name="Andersson A."/>
            <person name="Bertilsson S."/>
            <person name="Dopson M."/>
        </authorList>
    </citation>
    <scope>NUCLEOTIDE SEQUENCE</scope>
    <source>
        <strain evidence="2">MM415B00498</strain>
    </source>
</reference>
<evidence type="ECO:0000313" key="2">
    <source>
        <dbReference type="EMBL" id="QJA64439.1"/>
    </source>
</evidence>
<proteinExistence type="predicted"/>
<dbReference type="InterPro" id="IPR036515">
    <property type="entry name" value="Transposase_17_sf"/>
</dbReference>
<dbReference type="InterPro" id="IPR002686">
    <property type="entry name" value="Transposase_17"/>
</dbReference>
<dbReference type="GO" id="GO:0004803">
    <property type="term" value="F:transposase activity"/>
    <property type="evidence" value="ECO:0007669"/>
    <property type="project" value="InterPro"/>
</dbReference>
<gene>
    <name evidence="2" type="ORF">MM415B00498_0054</name>
</gene>
<dbReference type="Gene3D" id="3.30.70.1290">
    <property type="entry name" value="Transposase IS200-like"/>
    <property type="match status" value="1"/>
</dbReference>